<reference evidence="2 5" key="1">
    <citation type="submission" date="2017-07" db="EMBL/GenBank/DDBJ databases">
        <title>Lactobacillus curvatus MRS6 whole genome.</title>
        <authorList>
            <person name="Jans C."/>
            <person name="Lagler S."/>
            <person name="Lacroix C."/>
            <person name="Meile L."/>
            <person name="Stevens M.J.A."/>
        </authorList>
    </citation>
    <scope>NUCLEOTIDE SEQUENCE [LARGE SCALE GENOMIC DNA]</scope>
    <source>
        <strain evidence="2 5">MRS6</strain>
    </source>
</reference>
<accession>A0A0B2XJA2</accession>
<proteinExistence type="predicted"/>
<dbReference type="AlphaFoldDB" id="A0A0B2XJA2"/>
<dbReference type="Proteomes" id="UP000825100">
    <property type="component" value="Chromosome"/>
</dbReference>
<reference evidence="3 6" key="2">
    <citation type="submission" date="2021-05" db="EMBL/GenBank/DDBJ databases">
        <title>Complete Genome Sequence of Latilactobacillus sp. Strain WDN19, a High D-Aspartate-producing Lactic Acid Bacterium Isolated from a Japanese Pickle.</title>
        <authorList>
            <person name="Kajitani K."/>
            <person name="Takahashi S."/>
        </authorList>
    </citation>
    <scope>NUCLEOTIDE SEQUENCE [LARGE SCALE GENOMIC DNA]</scope>
    <source>
        <strain evidence="3 6">WDN19</strain>
    </source>
</reference>
<dbReference type="OrthoDB" id="2167602at2"/>
<dbReference type="Pfam" id="PF13253">
    <property type="entry name" value="DUF4044"/>
    <property type="match status" value="1"/>
</dbReference>
<dbReference type="EMBL" id="CP022474">
    <property type="protein sequence ID" value="ASN60363.1"/>
    <property type="molecule type" value="Genomic_DNA"/>
</dbReference>
<dbReference type="RefSeq" id="WP_039099598.1">
    <property type="nucleotide sequence ID" value="NZ_AP024685.1"/>
</dbReference>
<evidence type="ECO:0000256" key="1">
    <source>
        <dbReference type="SAM" id="Phobius"/>
    </source>
</evidence>
<evidence type="ECO:0000313" key="3">
    <source>
        <dbReference type="EMBL" id="BCX29986.1"/>
    </source>
</evidence>
<dbReference type="Proteomes" id="UP001215533">
    <property type="component" value="Chromosome"/>
</dbReference>
<reference evidence="4" key="3">
    <citation type="submission" date="2023-02" db="EMBL/GenBank/DDBJ databases">
        <title>Complete genome sequence of Lactobacillus curvatus CACC879 isolated from Pig feces.</title>
        <authorList>
            <person name="Park S."/>
            <person name="Park M.A."/>
            <person name="Kim D.-H."/>
            <person name="Kim Y."/>
        </authorList>
    </citation>
    <scope>NUCLEOTIDE SEQUENCE</scope>
    <source>
        <strain evidence="4">CACC879</strain>
    </source>
</reference>
<keyword evidence="1" id="KW-0472">Membrane</keyword>
<dbReference type="InterPro" id="IPR025270">
    <property type="entry name" value="DUF4044"/>
</dbReference>
<name>A0A0B2XJA2_LATCU</name>
<keyword evidence="6" id="KW-1185">Reference proteome</keyword>
<evidence type="ECO:0000313" key="5">
    <source>
        <dbReference type="Proteomes" id="UP000199749"/>
    </source>
</evidence>
<keyword evidence="1" id="KW-0812">Transmembrane</keyword>
<gene>
    <name evidence="2" type="ORF">CG419_06775</name>
    <name evidence="3" type="ORF">LTWDN19_05530</name>
    <name evidence="4" type="ORF">PSR33_01995</name>
</gene>
<protein>
    <submittedName>
        <fullName evidence="2">DUF4044 domain-containing protein</fullName>
    </submittedName>
</protein>
<evidence type="ECO:0000313" key="4">
    <source>
        <dbReference type="EMBL" id="WDC92344.1"/>
    </source>
</evidence>
<keyword evidence="1" id="KW-1133">Transmembrane helix</keyword>
<evidence type="ECO:0000313" key="2">
    <source>
        <dbReference type="EMBL" id="ASN60363.1"/>
    </source>
</evidence>
<organism evidence="2 5">
    <name type="scientific">Latilactobacillus curvatus</name>
    <name type="common">Lactobacillus curvatus</name>
    <dbReference type="NCBI Taxonomy" id="28038"/>
    <lineage>
        <taxon>Bacteria</taxon>
        <taxon>Bacillati</taxon>
        <taxon>Bacillota</taxon>
        <taxon>Bacilli</taxon>
        <taxon>Lactobacillales</taxon>
        <taxon>Lactobacillaceae</taxon>
        <taxon>Latilactobacillus</taxon>
    </lineage>
</organism>
<dbReference type="EMBL" id="CP117683">
    <property type="protein sequence ID" value="WDC92344.1"/>
    <property type="molecule type" value="Genomic_DNA"/>
</dbReference>
<sequence length="40" mass="4378">MKKQTSTFSRITKIFVWVMLIATVGSVIFGSLAATGILNF</sequence>
<dbReference type="Proteomes" id="UP000199749">
    <property type="component" value="Chromosome"/>
</dbReference>
<feature type="transmembrane region" description="Helical" evidence="1">
    <location>
        <begin position="14"/>
        <end position="38"/>
    </location>
</feature>
<dbReference type="EMBL" id="AP024685">
    <property type="protein sequence ID" value="BCX29986.1"/>
    <property type="molecule type" value="Genomic_DNA"/>
</dbReference>
<evidence type="ECO:0000313" key="6">
    <source>
        <dbReference type="Proteomes" id="UP000825100"/>
    </source>
</evidence>